<accession>A0AAU8JFX1</accession>
<dbReference type="AlphaFoldDB" id="A0AAU8JFX1"/>
<dbReference type="RefSeq" id="WP_354635562.1">
    <property type="nucleotide sequence ID" value="NZ_CP159837.1"/>
</dbReference>
<proteinExistence type="predicted"/>
<reference evidence="1" key="1">
    <citation type="submission" date="2024-07" db="EMBL/GenBank/DDBJ databases">
        <authorList>
            <person name="Kim Y.J."/>
            <person name="Jeong J.Y."/>
        </authorList>
    </citation>
    <scope>NUCLEOTIDE SEQUENCE</scope>
    <source>
        <strain evidence="1">GIHE-MW2</strain>
    </source>
</reference>
<evidence type="ECO:0008006" key="2">
    <source>
        <dbReference type="Google" id="ProtNLM"/>
    </source>
</evidence>
<organism evidence="1">
    <name type="scientific">Planktothricoides raciborskii GIHE-MW2</name>
    <dbReference type="NCBI Taxonomy" id="2792601"/>
    <lineage>
        <taxon>Bacteria</taxon>
        <taxon>Bacillati</taxon>
        <taxon>Cyanobacteriota</taxon>
        <taxon>Cyanophyceae</taxon>
        <taxon>Oscillatoriophycideae</taxon>
        <taxon>Oscillatoriales</taxon>
        <taxon>Oscillatoriaceae</taxon>
        <taxon>Planktothricoides</taxon>
    </lineage>
</organism>
<name>A0AAU8JFX1_9CYAN</name>
<dbReference type="EMBL" id="CP159837">
    <property type="protein sequence ID" value="XCM37618.1"/>
    <property type="molecule type" value="Genomic_DNA"/>
</dbReference>
<sequence>MNVVELKFLLKLLAFPNYRGLISQIKPNPKTSASERDSICRTLSDRELVAYSTEITEFSITPAGHALLALNTSQLPISAAELQLLKAAASGLTIEAETSIPVSLRQTTIQNLVDRGLIKIEKAKIQEVWLTERGAEYLTDEYNPSGSEPVISLDLLTNYLRFIRKSLRQKELAVTPTIDEVKSEFSDPASVHHHRPADAEILKMIQNLDRELATDNYLPIFYLRQKLQPPLSREEVDQALYRLQRNDKIELSSLQEAIAYTPEQIEAGIPQDIGGPLFFIIVTE</sequence>
<evidence type="ECO:0000313" key="1">
    <source>
        <dbReference type="EMBL" id="XCM37618.1"/>
    </source>
</evidence>
<gene>
    <name evidence="1" type="ORF">ABWT76_000391</name>
</gene>
<protein>
    <recommendedName>
        <fullName evidence="2">Transcription factor RcaD</fullName>
    </recommendedName>
</protein>